<dbReference type="InterPro" id="IPR003736">
    <property type="entry name" value="PAAI_dom"/>
</dbReference>
<dbReference type="CDD" id="cd03443">
    <property type="entry name" value="PaaI_thioesterase"/>
    <property type="match status" value="1"/>
</dbReference>
<evidence type="ECO:0000256" key="1">
    <source>
        <dbReference type="ARBA" id="ARBA00008324"/>
    </source>
</evidence>
<name>A0ABW3TN31_9MICO</name>
<protein>
    <submittedName>
        <fullName evidence="4">PaaI family thioesterase</fullName>
        <ecNumber evidence="4">3.1.2.-</ecNumber>
    </submittedName>
</protein>
<accession>A0ABW3TN31</accession>
<feature type="domain" description="Thioesterase" evidence="3">
    <location>
        <begin position="72"/>
        <end position="150"/>
    </location>
</feature>
<dbReference type="PANTHER" id="PTHR21660:SF1">
    <property type="entry name" value="ACYL-COENZYME A THIOESTERASE 13"/>
    <property type="match status" value="1"/>
</dbReference>
<evidence type="ECO:0000259" key="3">
    <source>
        <dbReference type="Pfam" id="PF03061"/>
    </source>
</evidence>
<comment type="caution">
    <text evidence="4">The sequence shown here is derived from an EMBL/GenBank/DDBJ whole genome shotgun (WGS) entry which is preliminary data.</text>
</comment>
<dbReference type="RefSeq" id="WP_343959562.1">
    <property type="nucleotide sequence ID" value="NZ_BAAAKZ010000003.1"/>
</dbReference>
<dbReference type="Gene3D" id="3.10.129.10">
    <property type="entry name" value="Hotdog Thioesterase"/>
    <property type="match status" value="1"/>
</dbReference>
<keyword evidence="2 4" id="KW-0378">Hydrolase</keyword>
<dbReference type="PANTHER" id="PTHR21660">
    <property type="entry name" value="THIOESTERASE SUPERFAMILY MEMBER-RELATED"/>
    <property type="match status" value="1"/>
</dbReference>
<dbReference type="EC" id="3.1.2.-" evidence="4"/>
<dbReference type="InterPro" id="IPR039298">
    <property type="entry name" value="ACOT13"/>
</dbReference>
<dbReference type="EMBL" id="JBHTLY010000001">
    <property type="protein sequence ID" value="MFD1200913.1"/>
    <property type="molecule type" value="Genomic_DNA"/>
</dbReference>
<reference evidence="5" key="1">
    <citation type="journal article" date="2019" name="Int. J. Syst. Evol. Microbiol.">
        <title>The Global Catalogue of Microorganisms (GCM) 10K type strain sequencing project: providing services to taxonomists for standard genome sequencing and annotation.</title>
        <authorList>
            <consortium name="The Broad Institute Genomics Platform"/>
            <consortium name="The Broad Institute Genome Sequencing Center for Infectious Disease"/>
            <person name="Wu L."/>
            <person name="Ma J."/>
        </authorList>
    </citation>
    <scope>NUCLEOTIDE SEQUENCE [LARGE SCALE GENOMIC DNA]</scope>
    <source>
        <strain evidence="5">CCUG 50213</strain>
    </source>
</reference>
<dbReference type="SUPFAM" id="SSF54637">
    <property type="entry name" value="Thioesterase/thiol ester dehydrase-isomerase"/>
    <property type="match status" value="1"/>
</dbReference>
<evidence type="ECO:0000313" key="4">
    <source>
        <dbReference type="EMBL" id="MFD1200913.1"/>
    </source>
</evidence>
<dbReference type="Pfam" id="PF03061">
    <property type="entry name" value="4HBT"/>
    <property type="match status" value="1"/>
</dbReference>
<dbReference type="Proteomes" id="UP001597181">
    <property type="component" value="Unassembled WGS sequence"/>
</dbReference>
<keyword evidence="5" id="KW-1185">Reference proteome</keyword>
<evidence type="ECO:0000256" key="2">
    <source>
        <dbReference type="ARBA" id="ARBA00022801"/>
    </source>
</evidence>
<dbReference type="GO" id="GO:0016787">
    <property type="term" value="F:hydrolase activity"/>
    <property type="evidence" value="ECO:0007669"/>
    <property type="project" value="UniProtKB-KW"/>
</dbReference>
<evidence type="ECO:0000313" key="5">
    <source>
        <dbReference type="Proteomes" id="UP001597181"/>
    </source>
</evidence>
<organism evidence="4 5">
    <name type="scientific">Leucobacter albus</name>
    <dbReference type="NCBI Taxonomy" id="272210"/>
    <lineage>
        <taxon>Bacteria</taxon>
        <taxon>Bacillati</taxon>
        <taxon>Actinomycetota</taxon>
        <taxon>Actinomycetes</taxon>
        <taxon>Micrococcales</taxon>
        <taxon>Microbacteriaceae</taxon>
        <taxon>Leucobacter</taxon>
    </lineage>
</organism>
<dbReference type="InterPro" id="IPR029069">
    <property type="entry name" value="HotDog_dom_sf"/>
</dbReference>
<dbReference type="NCBIfam" id="TIGR00369">
    <property type="entry name" value="unchar_dom_1"/>
    <property type="match status" value="1"/>
</dbReference>
<gene>
    <name evidence="4" type="ORF">ACFQ3U_03295</name>
</gene>
<comment type="similarity">
    <text evidence="1">Belongs to the thioesterase PaaI family.</text>
</comment>
<dbReference type="InterPro" id="IPR006683">
    <property type="entry name" value="Thioestr_dom"/>
</dbReference>
<proteinExistence type="inferred from homology"/>
<sequence length="171" mass="18080">MTQRERLLRWEDPAPNYIAQRGMTGLEMLTAMRDGELPGPPIAAAMRMALTEVEAGRAVFVCDPDESLYNPFGTVHGGAVCTVLDSATGCAVGSTLARGMSYTSIEIKVSFLRPITERTGRLTATGTVTKPGRRVMFADGALTDDAGTLLATTSGSFLVFPTPAPEAHAEG</sequence>